<feature type="transmembrane region" description="Helical" evidence="6">
    <location>
        <begin position="300"/>
        <end position="333"/>
    </location>
</feature>
<comment type="caution">
    <text evidence="9">The sequence shown here is derived from an EMBL/GenBank/DDBJ whole genome shotgun (WGS) entry which is preliminary data.</text>
</comment>
<dbReference type="EMBL" id="JACHHZ010000005">
    <property type="protein sequence ID" value="MBB6095280.1"/>
    <property type="molecule type" value="Genomic_DNA"/>
</dbReference>
<dbReference type="PANTHER" id="PTHR43738">
    <property type="entry name" value="ABC TRANSPORTER, MEMBRANE PROTEIN"/>
    <property type="match status" value="1"/>
</dbReference>
<evidence type="ECO:0000256" key="5">
    <source>
        <dbReference type="ARBA" id="ARBA00023136"/>
    </source>
</evidence>
<evidence type="ECO:0000256" key="4">
    <source>
        <dbReference type="ARBA" id="ARBA00022989"/>
    </source>
</evidence>
<protein>
    <submittedName>
        <fullName evidence="9">Putative ABC transport system permease protein</fullName>
    </submittedName>
</protein>
<feature type="domain" description="MacB-like periplasmic core" evidence="8">
    <location>
        <begin position="26"/>
        <end position="234"/>
    </location>
</feature>
<dbReference type="InterPro" id="IPR025857">
    <property type="entry name" value="MacB_PCD"/>
</dbReference>
<comment type="subcellular location">
    <subcellularLocation>
        <location evidence="1">Cell membrane</location>
        <topology evidence="1">Multi-pass membrane protein</topology>
    </subcellularLocation>
</comment>
<evidence type="ECO:0000256" key="2">
    <source>
        <dbReference type="ARBA" id="ARBA00022475"/>
    </source>
</evidence>
<reference evidence="9 10" key="1">
    <citation type="submission" date="2020-08" db="EMBL/GenBank/DDBJ databases">
        <title>Genomic Encyclopedia of Type Strains, Phase IV (KMG-IV): sequencing the most valuable type-strain genomes for metagenomic binning, comparative biology and taxonomic classification.</title>
        <authorList>
            <person name="Goeker M."/>
        </authorList>
    </citation>
    <scope>NUCLEOTIDE SEQUENCE [LARGE SCALE GENOMIC DNA]</scope>
    <source>
        <strain evidence="9 10">DSM 26723</strain>
    </source>
</reference>
<name>A0A841HST8_9GAMM</name>
<accession>A0A841HST8</accession>
<keyword evidence="4 6" id="KW-1133">Transmembrane helix</keyword>
<dbReference type="RefSeq" id="WP_184334674.1">
    <property type="nucleotide sequence ID" value="NZ_JACHHZ010000005.1"/>
</dbReference>
<keyword evidence="3 6" id="KW-0812">Transmembrane</keyword>
<keyword evidence="5 6" id="KW-0472">Membrane</keyword>
<evidence type="ECO:0000259" key="7">
    <source>
        <dbReference type="Pfam" id="PF02687"/>
    </source>
</evidence>
<dbReference type="Pfam" id="PF12704">
    <property type="entry name" value="MacB_PCD"/>
    <property type="match status" value="1"/>
</dbReference>
<dbReference type="InterPro" id="IPR003838">
    <property type="entry name" value="ABC3_permease_C"/>
</dbReference>
<dbReference type="InterPro" id="IPR051125">
    <property type="entry name" value="ABC-4/HrtB_transporter"/>
</dbReference>
<dbReference type="PANTHER" id="PTHR43738:SF3">
    <property type="entry name" value="ABC TRANSPORTER PERMEASE"/>
    <property type="match status" value="1"/>
</dbReference>
<dbReference type="GO" id="GO:0005886">
    <property type="term" value="C:plasma membrane"/>
    <property type="evidence" value="ECO:0007669"/>
    <property type="project" value="UniProtKB-SubCell"/>
</dbReference>
<keyword evidence="10" id="KW-1185">Reference proteome</keyword>
<sequence length="396" mass="41333">MSGVASQIAAVTALNLSNLRERLTSSVVALVGIAGVVTVLIGVLSIGEGFRAVLDQSGAADVAIVLRGGATDEMGSNLSLEQSRLIADAPNVARDADGAIAAPELYVVVDVPLQATGTGANVPLRGASPNSSKLRQDFRIVEGTMFTPGKFEVIVGRGAVKQFAGLTVGSKLRWGTTEWTVTGVFADRGSVAESEIWTDVAALQGAYNRGASYQSMRVKLTSADALQGFKDALTSDPRLNLKVFTEKQFYEDQSRTLTALVRTLGTAIAVLMGLGAVFAALNTMYSAVASRTREIATLRALGFGSGPVVVSVLVESLFLGLIGGVAGMLISYFSFNGMQASTMNFATFSQITFAFTVTPALLIQALIYALALGLIGGLLPSLRAAKLPITTGLREL</sequence>
<feature type="transmembrane region" description="Helical" evidence="6">
    <location>
        <begin position="353"/>
        <end position="379"/>
    </location>
</feature>
<gene>
    <name evidence="9" type="ORF">HNQ60_004170</name>
</gene>
<feature type="transmembrane region" description="Helical" evidence="6">
    <location>
        <begin position="27"/>
        <end position="47"/>
    </location>
</feature>
<evidence type="ECO:0000313" key="9">
    <source>
        <dbReference type="EMBL" id="MBB6095280.1"/>
    </source>
</evidence>
<feature type="domain" description="ABC3 transporter permease C-terminal" evidence="7">
    <location>
        <begin position="267"/>
        <end position="388"/>
    </location>
</feature>
<evidence type="ECO:0000256" key="6">
    <source>
        <dbReference type="SAM" id="Phobius"/>
    </source>
</evidence>
<evidence type="ECO:0000313" key="10">
    <source>
        <dbReference type="Proteomes" id="UP000588068"/>
    </source>
</evidence>
<dbReference type="AlphaFoldDB" id="A0A841HST8"/>
<keyword evidence="2" id="KW-1003">Cell membrane</keyword>
<organism evidence="9 10">
    <name type="scientific">Povalibacter uvarum</name>
    <dbReference type="NCBI Taxonomy" id="732238"/>
    <lineage>
        <taxon>Bacteria</taxon>
        <taxon>Pseudomonadati</taxon>
        <taxon>Pseudomonadota</taxon>
        <taxon>Gammaproteobacteria</taxon>
        <taxon>Steroidobacterales</taxon>
        <taxon>Steroidobacteraceae</taxon>
        <taxon>Povalibacter</taxon>
    </lineage>
</organism>
<evidence type="ECO:0000259" key="8">
    <source>
        <dbReference type="Pfam" id="PF12704"/>
    </source>
</evidence>
<dbReference type="Proteomes" id="UP000588068">
    <property type="component" value="Unassembled WGS sequence"/>
</dbReference>
<evidence type="ECO:0000256" key="3">
    <source>
        <dbReference type="ARBA" id="ARBA00022692"/>
    </source>
</evidence>
<proteinExistence type="predicted"/>
<evidence type="ECO:0000256" key="1">
    <source>
        <dbReference type="ARBA" id="ARBA00004651"/>
    </source>
</evidence>
<dbReference type="Pfam" id="PF02687">
    <property type="entry name" value="FtsX"/>
    <property type="match status" value="1"/>
</dbReference>
<feature type="transmembrane region" description="Helical" evidence="6">
    <location>
        <begin position="264"/>
        <end position="288"/>
    </location>
</feature>